<protein>
    <submittedName>
        <fullName evidence="1">Uncharacterized protein</fullName>
    </submittedName>
</protein>
<evidence type="ECO:0000313" key="1">
    <source>
        <dbReference type="EMBL" id="GBM04523.1"/>
    </source>
</evidence>
<organism evidence="1 2">
    <name type="scientific">Araneus ventricosus</name>
    <name type="common">Orbweaver spider</name>
    <name type="synonym">Epeira ventricosa</name>
    <dbReference type="NCBI Taxonomy" id="182803"/>
    <lineage>
        <taxon>Eukaryota</taxon>
        <taxon>Metazoa</taxon>
        <taxon>Ecdysozoa</taxon>
        <taxon>Arthropoda</taxon>
        <taxon>Chelicerata</taxon>
        <taxon>Arachnida</taxon>
        <taxon>Araneae</taxon>
        <taxon>Araneomorphae</taxon>
        <taxon>Entelegynae</taxon>
        <taxon>Araneoidea</taxon>
        <taxon>Araneidae</taxon>
        <taxon>Araneus</taxon>
    </lineage>
</organism>
<sequence>MEAAFCRPTDSIELTRLKTAPKPLPLSIRTPTLTYRDPRPEERLSPAIVESKRRLSPLKGVKLFPLKIAEGHPLELCDLWVFRSLGW</sequence>
<dbReference type="Proteomes" id="UP000499080">
    <property type="component" value="Unassembled WGS sequence"/>
</dbReference>
<proteinExistence type="predicted"/>
<keyword evidence="2" id="KW-1185">Reference proteome</keyword>
<evidence type="ECO:0000313" key="2">
    <source>
        <dbReference type="Proteomes" id="UP000499080"/>
    </source>
</evidence>
<dbReference type="AlphaFoldDB" id="A0A4Y2CJK2"/>
<comment type="caution">
    <text evidence="1">The sequence shown here is derived from an EMBL/GenBank/DDBJ whole genome shotgun (WGS) entry which is preliminary data.</text>
</comment>
<gene>
    <name evidence="1" type="ORF">AVEN_197923_1</name>
</gene>
<accession>A0A4Y2CJK2</accession>
<dbReference type="EMBL" id="BGPR01000203">
    <property type="protein sequence ID" value="GBM04523.1"/>
    <property type="molecule type" value="Genomic_DNA"/>
</dbReference>
<reference evidence="1 2" key="1">
    <citation type="journal article" date="2019" name="Sci. Rep.">
        <title>Orb-weaving spider Araneus ventricosus genome elucidates the spidroin gene catalogue.</title>
        <authorList>
            <person name="Kono N."/>
            <person name="Nakamura H."/>
            <person name="Ohtoshi R."/>
            <person name="Moran D.A.P."/>
            <person name="Shinohara A."/>
            <person name="Yoshida Y."/>
            <person name="Fujiwara M."/>
            <person name="Mori M."/>
            <person name="Tomita M."/>
            <person name="Arakawa K."/>
        </authorList>
    </citation>
    <scope>NUCLEOTIDE SEQUENCE [LARGE SCALE GENOMIC DNA]</scope>
</reference>
<name>A0A4Y2CJK2_ARAVE</name>